<name>A0ACB5SYR4_AMBMO</name>
<keyword evidence="2" id="KW-1185">Reference proteome</keyword>
<accession>A0ACB5SYR4</accession>
<comment type="caution">
    <text evidence="1">The sequence shown here is derived from an EMBL/GenBank/DDBJ whole genome shotgun (WGS) entry which is preliminary data.</text>
</comment>
<proteinExistence type="predicted"/>
<organism evidence="1 2">
    <name type="scientific">Ambrosiozyma monospora</name>
    <name type="common">Yeast</name>
    <name type="synonym">Endomycopsis monosporus</name>
    <dbReference type="NCBI Taxonomy" id="43982"/>
    <lineage>
        <taxon>Eukaryota</taxon>
        <taxon>Fungi</taxon>
        <taxon>Dikarya</taxon>
        <taxon>Ascomycota</taxon>
        <taxon>Saccharomycotina</taxon>
        <taxon>Pichiomycetes</taxon>
        <taxon>Pichiales</taxon>
        <taxon>Pichiaceae</taxon>
        <taxon>Ambrosiozyma</taxon>
    </lineage>
</organism>
<dbReference type="Proteomes" id="UP001165064">
    <property type="component" value="Unassembled WGS sequence"/>
</dbReference>
<evidence type="ECO:0000313" key="2">
    <source>
        <dbReference type="Proteomes" id="UP001165064"/>
    </source>
</evidence>
<dbReference type="EMBL" id="BSXS01001735">
    <property type="protein sequence ID" value="GME77096.1"/>
    <property type="molecule type" value="Genomic_DNA"/>
</dbReference>
<sequence length="508" mass="57380">MILTPQEFSKAFDEIKQTSLTHSTCKMIIFVSSLNVDAICASKILSSLLKKNLIVFQLLPVVGYNDLKSKYEKIDDSISTIILIGCGSMVDLESFLEIDVSDHVDTDPYNAPVTPDSSSNDQQQQQTFKLTRKIYVIDGHRPWNLDNLFGSHMITCFDDGSSAVELKNEEQAYCALVAIDSDAEDEDDDDDDEEEEEQEELADTDADEDFEESIKTSRKRRLGSPSSGKKQRKSIIKQHEKTLEDYYNQGTSLTISAALQMYTLLSTIGETNVESLWFSIVGTTSLYAAHPEIYDELLPLLKEEVNRIQSTDNLTNSTTTAFDASRGNRADDHSLRMDTDFGLFLLRHWNLYSSFFYSNYVNAKLQLYTNDGKKKLKTLFARMGISLASANQNWHYLDIDLRKKLESVFKKNLSKFGLTDVFREGFSRSFGFHGSISASDFVEAVTALLEHDDPTGTLLQSKESPSTPADDAEDENGEKDIGKLIKKREAHYNNNLSLRKVSKFSKRK</sequence>
<gene>
    <name evidence="1" type="ORF">Amon02_000288600</name>
</gene>
<evidence type="ECO:0000313" key="1">
    <source>
        <dbReference type="EMBL" id="GME77096.1"/>
    </source>
</evidence>
<reference evidence="1" key="1">
    <citation type="submission" date="2023-04" db="EMBL/GenBank/DDBJ databases">
        <title>Ambrosiozyma monospora NBRC 10751.</title>
        <authorList>
            <person name="Ichikawa N."/>
            <person name="Sato H."/>
            <person name="Tonouchi N."/>
        </authorList>
    </citation>
    <scope>NUCLEOTIDE SEQUENCE</scope>
    <source>
        <strain evidence="1">NBRC 10751</strain>
    </source>
</reference>
<protein>
    <submittedName>
        <fullName evidence="1">Unnamed protein product</fullName>
    </submittedName>
</protein>